<accession>A0ACB9QA02</accession>
<proteinExistence type="predicted"/>
<keyword evidence="2" id="KW-1185">Reference proteome</keyword>
<name>A0ACB9QA02_BAUVA</name>
<sequence length="292" mass="33228">MENEGGNTSEALLGNKKCRRTWKELEEETLLNILEELVVAGHKGENGTFKSGTHEEALKRMKNVFPGITLNVRQVVNKMKRWSSKLNEVVDMMNTSGFGWDDTRKCVMVDSHQVLLEYLEKHPKVGNHVNKEFKEFERLQGIFGKDRANGLGAESAADAIEGDNVEAEHIDEEDWLQNNNSPTSAPNTSIGHESTSGAPLPKRQRLAHVASKFLESFEIKMDTVTSDFAKVISKMPDPPKSGLVEEVKKLGLTEEEEIDLVIKFSQNHQYEKFFWEFQGNQRMSFVRKIMRM</sequence>
<evidence type="ECO:0000313" key="1">
    <source>
        <dbReference type="EMBL" id="KAI4357914.1"/>
    </source>
</evidence>
<dbReference type="Proteomes" id="UP000828941">
    <property type="component" value="Chromosome 1"/>
</dbReference>
<reference evidence="1 2" key="1">
    <citation type="journal article" date="2022" name="DNA Res.">
        <title>Chromosomal-level genome assembly of the orchid tree Bauhinia variegata (Leguminosae; Cercidoideae) supports the allotetraploid origin hypothesis of Bauhinia.</title>
        <authorList>
            <person name="Zhong Y."/>
            <person name="Chen Y."/>
            <person name="Zheng D."/>
            <person name="Pang J."/>
            <person name="Liu Y."/>
            <person name="Luo S."/>
            <person name="Meng S."/>
            <person name="Qian L."/>
            <person name="Wei D."/>
            <person name="Dai S."/>
            <person name="Zhou R."/>
        </authorList>
    </citation>
    <scope>NUCLEOTIDE SEQUENCE [LARGE SCALE GENOMIC DNA]</scope>
    <source>
        <strain evidence="1">BV-YZ2020</strain>
    </source>
</reference>
<dbReference type="EMBL" id="CM039426">
    <property type="protein sequence ID" value="KAI4357914.1"/>
    <property type="molecule type" value="Genomic_DNA"/>
</dbReference>
<evidence type="ECO:0000313" key="2">
    <source>
        <dbReference type="Proteomes" id="UP000828941"/>
    </source>
</evidence>
<gene>
    <name evidence="1" type="ORF">L6164_001830</name>
</gene>
<comment type="caution">
    <text evidence="1">The sequence shown here is derived from an EMBL/GenBank/DDBJ whole genome shotgun (WGS) entry which is preliminary data.</text>
</comment>
<organism evidence="1 2">
    <name type="scientific">Bauhinia variegata</name>
    <name type="common">Purple orchid tree</name>
    <name type="synonym">Phanera variegata</name>
    <dbReference type="NCBI Taxonomy" id="167791"/>
    <lineage>
        <taxon>Eukaryota</taxon>
        <taxon>Viridiplantae</taxon>
        <taxon>Streptophyta</taxon>
        <taxon>Embryophyta</taxon>
        <taxon>Tracheophyta</taxon>
        <taxon>Spermatophyta</taxon>
        <taxon>Magnoliopsida</taxon>
        <taxon>eudicotyledons</taxon>
        <taxon>Gunneridae</taxon>
        <taxon>Pentapetalae</taxon>
        <taxon>rosids</taxon>
        <taxon>fabids</taxon>
        <taxon>Fabales</taxon>
        <taxon>Fabaceae</taxon>
        <taxon>Cercidoideae</taxon>
        <taxon>Cercideae</taxon>
        <taxon>Bauhiniinae</taxon>
        <taxon>Bauhinia</taxon>
    </lineage>
</organism>
<protein>
    <submittedName>
        <fullName evidence="1">Uncharacterized protein</fullName>
    </submittedName>
</protein>